<keyword evidence="1" id="KW-0472">Membrane</keyword>
<dbReference type="NCBIfam" id="NF007640">
    <property type="entry name" value="PRK10307.1"/>
    <property type="match status" value="1"/>
</dbReference>
<dbReference type="CDD" id="cd03794">
    <property type="entry name" value="GT4_WbuB-like"/>
    <property type="match status" value="1"/>
</dbReference>
<dbReference type="PANTHER" id="PTHR12526:SF633">
    <property type="entry name" value="COLANIC ACID BIOSYNTHESIS GLYCOSYL TRANSFERASE WCAI-RELATED"/>
    <property type="match status" value="1"/>
</dbReference>
<feature type="transmembrane region" description="Helical" evidence="1">
    <location>
        <begin position="95"/>
        <end position="114"/>
    </location>
</feature>
<dbReference type="EMBL" id="FOCL01000003">
    <property type="protein sequence ID" value="SEN39628.1"/>
    <property type="molecule type" value="Genomic_DNA"/>
</dbReference>
<name>A0A1H8G8L4_9SPHI</name>
<dbReference type="STRING" id="551995.SAMN05192574_10328"/>
<dbReference type="Gene3D" id="3.40.50.2000">
    <property type="entry name" value="Glycogen Phosphorylase B"/>
    <property type="match status" value="2"/>
</dbReference>
<dbReference type="RefSeq" id="WP_091210396.1">
    <property type="nucleotide sequence ID" value="NZ_FOCL01000003.1"/>
</dbReference>
<evidence type="ECO:0000259" key="2">
    <source>
        <dbReference type="Pfam" id="PF00534"/>
    </source>
</evidence>
<dbReference type="SUPFAM" id="SSF53756">
    <property type="entry name" value="UDP-Glycosyltransferase/glycogen phosphorylase"/>
    <property type="match status" value="1"/>
</dbReference>
<accession>A0A1H8G8L4</accession>
<reference evidence="4" key="1">
    <citation type="submission" date="2016-10" db="EMBL/GenBank/DDBJ databases">
        <authorList>
            <person name="Varghese N."/>
            <person name="Submissions S."/>
        </authorList>
    </citation>
    <scope>NUCLEOTIDE SEQUENCE [LARGE SCALE GENOMIC DNA]</scope>
    <source>
        <strain evidence="4">Gh-48</strain>
    </source>
</reference>
<feature type="domain" description="Glycosyl transferase family 1" evidence="2">
    <location>
        <begin position="229"/>
        <end position="386"/>
    </location>
</feature>
<dbReference type="AlphaFoldDB" id="A0A1H8G8L4"/>
<dbReference type="OrthoDB" id="9811902at2"/>
<protein>
    <submittedName>
        <fullName evidence="3">Colanic acid biosynthesis glycosyl transferase WcaI</fullName>
    </submittedName>
</protein>
<organism evidence="3 4">
    <name type="scientific">Mucilaginibacter gossypiicola</name>
    <dbReference type="NCBI Taxonomy" id="551995"/>
    <lineage>
        <taxon>Bacteria</taxon>
        <taxon>Pseudomonadati</taxon>
        <taxon>Bacteroidota</taxon>
        <taxon>Sphingobacteriia</taxon>
        <taxon>Sphingobacteriales</taxon>
        <taxon>Sphingobacteriaceae</taxon>
        <taxon>Mucilaginibacter</taxon>
    </lineage>
</organism>
<feature type="transmembrane region" description="Helical" evidence="1">
    <location>
        <begin position="120"/>
        <end position="140"/>
    </location>
</feature>
<sequence>MNRPNASSKKILVIGINFSPELTGIGKYTGDMVEWFVENNYKCTVVTSFPYYPFWKVQSPYSNKFYKREILKDGMLTVYRCPLYIPEKPGGLKRLIHEASFFLSAFFTLIYLLFKPKNDYIFCIAPPFHLGFLGLFYRFFKRGEIIYHIQDLQIEAARDLNMLKSKKAFKVLFGMEKLIMRKVDFVSSISNGMLKKISNKINREISFFPNWVDTDTCYPLNNNAELKLVWNFDANDKVILYSGSIGEKQGIEAILDVAEKLRTFKFIKFVICGTGPHKDKLIQRAKIQQLDNVSFLPLQERHLFNSFLNMADVHLVLQKKSAADLVMPSKLTTILAVGGVALVTAEQGTTLYDVITDNSMGVVIPPDDIDHLKDAILDCCTKDNAQIKINARNYAENHLNISKVIRRMMSNMQKTVYSEPKGIKYLRLDRDAD</sequence>
<dbReference type="GO" id="GO:0016757">
    <property type="term" value="F:glycosyltransferase activity"/>
    <property type="evidence" value="ECO:0007669"/>
    <property type="project" value="InterPro"/>
</dbReference>
<evidence type="ECO:0000256" key="1">
    <source>
        <dbReference type="SAM" id="Phobius"/>
    </source>
</evidence>
<keyword evidence="4" id="KW-1185">Reference proteome</keyword>
<dbReference type="PANTHER" id="PTHR12526">
    <property type="entry name" value="GLYCOSYLTRANSFERASE"/>
    <property type="match status" value="1"/>
</dbReference>
<gene>
    <name evidence="3" type="ORF">SAMN05192574_10328</name>
</gene>
<evidence type="ECO:0000313" key="4">
    <source>
        <dbReference type="Proteomes" id="UP000198942"/>
    </source>
</evidence>
<keyword evidence="3" id="KW-0808">Transferase</keyword>
<keyword evidence="1" id="KW-0812">Transmembrane</keyword>
<keyword evidence="1" id="KW-1133">Transmembrane helix</keyword>
<dbReference type="InterPro" id="IPR001296">
    <property type="entry name" value="Glyco_trans_1"/>
</dbReference>
<dbReference type="Pfam" id="PF00534">
    <property type="entry name" value="Glycos_transf_1"/>
    <property type="match status" value="1"/>
</dbReference>
<proteinExistence type="predicted"/>
<dbReference type="Proteomes" id="UP000198942">
    <property type="component" value="Unassembled WGS sequence"/>
</dbReference>
<evidence type="ECO:0000313" key="3">
    <source>
        <dbReference type="EMBL" id="SEN39628.1"/>
    </source>
</evidence>